<dbReference type="Proteomes" id="UP001249851">
    <property type="component" value="Unassembled WGS sequence"/>
</dbReference>
<gene>
    <name evidence="3" type="ORF">P5673_006556</name>
</gene>
<sequence>MCEANEQVNSLLPLEDTVRDEFAYDTVVTKLTELPFESEEQRVTLLESVQLLEKYHFIQIYNLGVAPLRISKADTSEFLVEAKKIFELCSSFCYTQDVSERIPFGYFSKALQFCFPPQPEKCLSSTVVSELLELFQVFQKENIVSHLIEQRGQQPNTQQVYTRRGSKYFISELLEIFQARRVQGCITDVIDQTKRIALLDAQVHRTENLEIKPVFLISWIKLLKITEVSNYFASCLAKDDAVYVNPLSHDPYQTTAQQFERVLSEIKRTGSEIHLPTDKERIGLLLKYITHFCQYQDRNVILSSLRLLTDLKIDREVLEVVFEKFLFKGKEEDYQYLRTFENKALELLSIVLPLFPKGVAFKIIQVCEKFFSRDRDDYALCDPTLGKLSLIPINTLSPYYCTLCEVLFLFVFGLHIESHCILQNRAETILELFSGLESRRNVKFLIAVIKQLSVCPSAKLTLEFKKFVLCELDDLAKHFKGDKERDVFQKILEILSSSQVYECTQELLSEILSYLKRFIYKDRPMKTIEDPVLSLLSLLSTVPISDDRRLKVLKRGKASRSGLYSSTLMLELMTRFGVGLEEANEFFDNVHSVFVDEFKEDKDLFESFQKVIHKALSSTSFQNVPKVGILEVARSISTGTFNEEVDSCCLIVLSWALGMSDSEMVELFSEVQRCANGIFHDQNGSDSKPNGQYNLFWAFTLSLHHAVSSVGFSGEEKLILVEKVCNIFRESLDVMTPWQIMDAIKNLIPYAPRQNEPNSTGSEEKVSLSFNHIVTFLEDSKMMVQLGRIPDNMDRSLCSILSEINPNSFTRDRLADVYNFIRSQENLDEGFFLRILSFLEVGIQTLNSGEDVLGVLQEMEHFLHAIIPDLVPLVMLSYEYLIQNQVCIQERKVFMGEVIMKWQSSTKADILSFLKLPQLLWKAFAGTDCLAQRSERIQRLQGILKGANEEVENYCNEKTGLGYDNLSEISFQELEWLIFDSSLPNRDAALAFSLIFRFRDKQLNFLSSFCGKRENVFLQFLSDGTACIQEVSSQDNMSTLCGAAVESEGSHTTASKARSSALTPVSIAQKMIQILRRIRMSGEDISEICFSLWDSVFSCLSMGVTTCFDHQCLITLSSFCRDDYLDLLLSVLEESSSTEVFLFWVKKNWHHLYQCSDIILKSCRKTAPVNSLDDEAQLKFHTAIFNSLEMIRTRTATPSHLAPFQFRTDCFRNLETQLRYLSKVLDINLPLDVSSAVFGLFQINVEVGEAVAEMVSSWSSQEQAIKLVEGVQGIFEGNKEYPEKAVIAALQLSQAYGRLCAESSKDLLLKINEHIERLCDNPEDVSGLIDLPKWRQMMIEEGFRVQVIDSWCVAFLATPSEDLSSRDIDAIVELNSRSLQLVSSVSQKIKECIFPETGFGVKEGVNESHIRERLRLARLLGEFINVLKQRKPDENRKDAQIRDIVVEACHELCKVYQNQFRKRKELYKIRDRMLKALFTEVFGKPQNQVNEPEFAVDSAVEDQSCKEVQRKASPVKKQVSYLHENLPRLVKNAEVYGPLSVLLRRWLSTIATKPVLIFHTRNVIQEMFSAYTSEGGPTLKELRHSILEYIISFERNQALMSQLQVAGYNQKMQDTLDLWSSLSIECPGYLSNKESANRQRLEKKLKKLTKILRCLWNEWKDILQMGLIGPVKVGEKMIPTEELFSLQDSLEDMDKQASAVRPIVRQIGSQNPALEGRVRVLMSQEQRHRATIKKLQSEQFSQDGDRDEDGKKTKVSGARGKEKSERFVAVWDNRFLENVKLCSERIPGCYAPNGFHSEKPVLCALSVDNRILTVFREEKIGRREEIENVEVKLFDAGMFVYELHTSGHDYVTDELWAAFYKKLLEEGLVPRIVLSDESPGFDWIKRFVKPEPKLPFPSKWEFHEGIVPLKEDYFDYNPVMTKTASGFVVLMKENVSRFEFKNFKDAREIEEKKRGENKMTGWAIKELADNGNKLAWIVRGIIKKMLDDEKVTEKTIEDLGGNVEDRKAVLRACQRAFSRYLSEQCPHTTSRRP</sequence>
<proteinExistence type="predicted"/>
<organism evidence="3 4">
    <name type="scientific">Acropora cervicornis</name>
    <name type="common">Staghorn coral</name>
    <dbReference type="NCBI Taxonomy" id="6130"/>
    <lineage>
        <taxon>Eukaryota</taxon>
        <taxon>Metazoa</taxon>
        <taxon>Cnidaria</taxon>
        <taxon>Anthozoa</taxon>
        <taxon>Hexacorallia</taxon>
        <taxon>Scleractinia</taxon>
        <taxon>Astrocoeniina</taxon>
        <taxon>Acroporidae</taxon>
        <taxon>Acropora</taxon>
    </lineage>
</organism>
<reference evidence="3" key="1">
    <citation type="journal article" date="2023" name="G3 (Bethesda)">
        <title>Whole genome assembly and annotation of the endangered Caribbean coral Acropora cervicornis.</title>
        <authorList>
            <person name="Selwyn J.D."/>
            <person name="Vollmer S.V."/>
        </authorList>
    </citation>
    <scope>NUCLEOTIDE SEQUENCE</scope>
    <source>
        <strain evidence="3">K2</strain>
    </source>
</reference>
<protein>
    <submittedName>
        <fullName evidence="3">Uncharacterized protein</fullName>
    </submittedName>
</protein>
<dbReference type="EMBL" id="JARQWQ010000011">
    <property type="protein sequence ID" value="KAK2568617.1"/>
    <property type="molecule type" value="Genomic_DNA"/>
</dbReference>
<evidence type="ECO:0000313" key="3">
    <source>
        <dbReference type="EMBL" id="KAK2568617.1"/>
    </source>
</evidence>
<keyword evidence="1" id="KW-0175">Coiled coil</keyword>
<name>A0AAD9QWE0_ACRCE</name>
<accession>A0AAD9QWE0</accession>
<reference evidence="3" key="2">
    <citation type="journal article" date="2023" name="Science">
        <title>Genomic signatures of disease resistance in endangered staghorn corals.</title>
        <authorList>
            <person name="Vollmer S.V."/>
            <person name="Selwyn J.D."/>
            <person name="Despard B.A."/>
            <person name="Roesel C.L."/>
        </authorList>
    </citation>
    <scope>NUCLEOTIDE SEQUENCE</scope>
    <source>
        <strain evidence="3">K2</strain>
    </source>
</reference>
<keyword evidence="4" id="KW-1185">Reference proteome</keyword>
<feature type="region of interest" description="Disordered" evidence="2">
    <location>
        <begin position="1731"/>
        <end position="1759"/>
    </location>
</feature>
<evidence type="ECO:0000256" key="1">
    <source>
        <dbReference type="SAM" id="Coils"/>
    </source>
</evidence>
<evidence type="ECO:0000256" key="2">
    <source>
        <dbReference type="SAM" id="MobiDB-lite"/>
    </source>
</evidence>
<feature type="coiled-coil region" evidence="1">
    <location>
        <begin position="930"/>
        <end position="957"/>
    </location>
</feature>
<comment type="caution">
    <text evidence="3">The sequence shown here is derived from an EMBL/GenBank/DDBJ whole genome shotgun (WGS) entry which is preliminary data.</text>
</comment>
<evidence type="ECO:0000313" key="4">
    <source>
        <dbReference type="Proteomes" id="UP001249851"/>
    </source>
</evidence>